<dbReference type="SUPFAM" id="SSF110921">
    <property type="entry name" value="2-isopropylmalate synthase LeuA, allosteric (dimerisation) domain"/>
    <property type="match status" value="1"/>
</dbReference>
<evidence type="ECO:0000256" key="6">
    <source>
        <dbReference type="ARBA" id="ARBA00022430"/>
    </source>
</evidence>
<dbReference type="CDD" id="cd07940">
    <property type="entry name" value="DRE_TIM_IPMS"/>
    <property type="match status" value="1"/>
</dbReference>
<dbReference type="InterPro" id="IPR000891">
    <property type="entry name" value="PYR_CT"/>
</dbReference>
<evidence type="ECO:0000256" key="9">
    <source>
        <dbReference type="ARBA" id="ARBA00022723"/>
    </source>
</evidence>
<dbReference type="FunFam" id="1.10.238.260:FF:000001">
    <property type="entry name" value="2-isopropylmalate synthase"/>
    <property type="match status" value="1"/>
</dbReference>
<dbReference type="AlphaFoldDB" id="A0A0E2Z049"/>
<accession>A0A0E2Z049</accession>
<dbReference type="PANTHER" id="PTHR10277">
    <property type="entry name" value="HOMOCITRATE SYNTHASE-RELATED"/>
    <property type="match status" value="1"/>
</dbReference>
<dbReference type="GO" id="GO:0003985">
    <property type="term" value="F:acetyl-CoA C-acetyltransferase activity"/>
    <property type="evidence" value="ECO:0007669"/>
    <property type="project" value="UniProtKB-UniRule"/>
</dbReference>
<organism evidence="16 17">
    <name type="scientific">Nitrosococcus oceani C-27</name>
    <dbReference type="NCBI Taxonomy" id="314279"/>
    <lineage>
        <taxon>Bacteria</taxon>
        <taxon>Pseudomonadati</taxon>
        <taxon>Pseudomonadota</taxon>
        <taxon>Gammaproteobacteria</taxon>
        <taxon>Chromatiales</taxon>
        <taxon>Chromatiaceae</taxon>
        <taxon>Nitrosococcus</taxon>
    </lineage>
</organism>
<dbReference type="EMBL" id="JPGN01000076">
    <property type="protein sequence ID" value="KFI18591.1"/>
    <property type="molecule type" value="Genomic_DNA"/>
</dbReference>
<proteinExistence type="inferred from homology"/>
<dbReference type="NCBIfam" id="NF002086">
    <property type="entry name" value="PRK00915.1-3"/>
    <property type="match status" value="1"/>
</dbReference>
<keyword evidence="16" id="KW-0012">Acyltransferase</keyword>
<dbReference type="FunFam" id="3.20.20.70:FF:000010">
    <property type="entry name" value="2-isopropylmalate synthase"/>
    <property type="match status" value="1"/>
</dbReference>
<comment type="similarity">
    <text evidence="3 14">Belongs to the alpha-IPM synthase/homocitrate synthase family. LeuA type 1 subfamily.</text>
</comment>
<keyword evidence="7 14" id="KW-0028">Amino-acid biosynthesis</keyword>
<comment type="catalytic activity">
    <reaction evidence="1 14">
        <text>3-methyl-2-oxobutanoate + acetyl-CoA + H2O = (2S)-2-isopropylmalate + CoA + H(+)</text>
        <dbReference type="Rhea" id="RHEA:21524"/>
        <dbReference type="ChEBI" id="CHEBI:1178"/>
        <dbReference type="ChEBI" id="CHEBI:11851"/>
        <dbReference type="ChEBI" id="CHEBI:15377"/>
        <dbReference type="ChEBI" id="CHEBI:15378"/>
        <dbReference type="ChEBI" id="CHEBI:57287"/>
        <dbReference type="ChEBI" id="CHEBI:57288"/>
        <dbReference type="EC" id="2.3.3.13"/>
    </reaction>
</comment>
<dbReference type="InterPro" id="IPR005671">
    <property type="entry name" value="LeuA_bact_synth"/>
</dbReference>
<dbReference type="Pfam" id="PF08502">
    <property type="entry name" value="LeuA_dimer"/>
    <property type="match status" value="1"/>
</dbReference>
<name>A0A0E2Z049_9GAMM</name>
<dbReference type="FunFam" id="3.30.160.270:FF:000003">
    <property type="entry name" value="2-isopropylmalate synthase"/>
    <property type="match status" value="1"/>
</dbReference>
<dbReference type="EC" id="2.3.3.13" evidence="4 14"/>
<dbReference type="NCBIfam" id="TIGR00973">
    <property type="entry name" value="leuA_bact"/>
    <property type="match status" value="1"/>
</dbReference>
<dbReference type="PROSITE" id="PS50991">
    <property type="entry name" value="PYR_CT"/>
    <property type="match status" value="1"/>
</dbReference>
<reference evidence="16 17" key="1">
    <citation type="submission" date="2014-07" db="EMBL/GenBank/DDBJ databases">
        <title>Comparative analysis of Nitrosococcus oceani genome inventories of strains from Pacific and Atlantic gyres.</title>
        <authorList>
            <person name="Lim C.K."/>
            <person name="Wang L."/>
            <person name="Sayavedra-Soto L.A."/>
            <person name="Klotz M.G."/>
        </authorList>
    </citation>
    <scope>NUCLEOTIDE SEQUENCE [LARGE SCALE GENOMIC DNA]</scope>
    <source>
        <strain evidence="16 17">C-27</strain>
    </source>
</reference>
<dbReference type="Proteomes" id="UP000028839">
    <property type="component" value="Unassembled WGS sequence"/>
</dbReference>
<dbReference type="SUPFAM" id="SSF51569">
    <property type="entry name" value="Aldolase"/>
    <property type="match status" value="1"/>
</dbReference>
<dbReference type="InterPro" id="IPR054691">
    <property type="entry name" value="LeuA/HCS_post-cat"/>
</dbReference>
<dbReference type="Pfam" id="PF00682">
    <property type="entry name" value="HMGL-like"/>
    <property type="match status" value="1"/>
</dbReference>
<dbReference type="GO" id="GO:0003852">
    <property type="term" value="F:2-isopropylmalate synthase activity"/>
    <property type="evidence" value="ECO:0007669"/>
    <property type="project" value="UniProtKB-UniRule"/>
</dbReference>
<evidence type="ECO:0000313" key="17">
    <source>
        <dbReference type="Proteomes" id="UP000028839"/>
    </source>
</evidence>
<comment type="cofactor">
    <cofactor evidence="14">
        <name>Mn(2+)</name>
        <dbReference type="ChEBI" id="CHEBI:29035"/>
    </cofactor>
</comment>
<evidence type="ECO:0000256" key="3">
    <source>
        <dbReference type="ARBA" id="ARBA00009396"/>
    </source>
</evidence>
<dbReference type="PROSITE" id="PS00816">
    <property type="entry name" value="AIPM_HOMOCIT_SYNTH_2"/>
    <property type="match status" value="1"/>
</dbReference>
<keyword evidence="6 14" id="KW-0432">Leucine biosynthesis</keyword>
<feature type="binding site" evidence="14">
    <location>
        <position position="204"/>
    </location>
    <ligand>
        <name>Mn(2+)</name>
        <dbReference type="ChEBI" id="CHEBI:29035"/>
    </ligand>
</feature>
<dbReference type="GO" id="GO:0030145">
    <property type="term" value="F:manganese ion binding"/>
    <property type="evidence" value="ECO:0007669"/>
    <property type="project" value="UniProtKB-UniRule"/>
</dbReference>
<dbReference type="InterPro" id="IPR036230">
    <property type="entry name" value="LeuA_allosteric_dom_sf"/>
</dbReference>
<dbReference type="GO" id="GO:0009098">
    <property type="term" value="P:L-leucine biosynthetic process"/>
    <property type="evidence" value="ECO:0007669"/>
    <property type="project" value="UniProtKB-UniRule"/>
</dbReference>
<evidence type="ECO:0000256" key="2">
    <source>
        <dbReference type="ARBA" id="ARBA00004689"/>
    </source>
</evidence>
<evidence type="ECO:0000256" key="13">
    <source>
        <dbReference type="ARBA" id="ARBA00037629"/>
    </source>
</evidence>
<feature type="binding site" evidence="14">
    <location>
        <position position="202"/>
    </location>
    <ligand>
        <name>Mn(2+)</name>
        <dbReference type="ChEBI" id="CHEBI:29035"/>
    </ligand>
</feature>
<evidence type="ECO:0000256" key="12">
    <source>
        <dbReference type="ARBA" id="ARBA00029993"/>
    </source>
</evidence>
<evidence type="ECO:0000256" key="7">
    <source>
        <dbReference type="ARBA" id="ARBA00022605"/>
    </source>
</evidence>
<keyword evidence="10 14" id="KW-0464">Manganese</keyword>
<evidence type="ECO:0000259" key="15">
    <source>
        <dbReference type="PROSITE" id="PS50991"/>
    </source>
</evidence>
<dbReference type="HOGENOM" id="CLU_022158_0_1_6"/>
<comment type="function">
    <text evidence="13 14">Catalyzes the condensation of the acetyl group of acetyl-CoA with 3-methyl-2-oxobutanoate (2-ketoisovalerate) to form 3-carboxy-3-hydroxy-4-methylpentanoate (2-isopropylmalate).</text>
</comment>
<dbReference type="OrthoDB" id="9803573at2"/>
<feature type="domain" description="Pyruvate carboxyltransferase" evidence="15">
    <location>
        <begin position="5"/>
        <end position="267"/>
    </location>
</feature>
<dbReference type="Gene3D" id="3.30.160.270">
    <property type="match status" value="1"/>
</dbReference>
<dbReference type="SMART" id="SM00917">
    <property type="entry name" value="LeuA_dimer"/>
    <property type="match status" value="1"/>
</dbReference>
<keyword evidence="11 14" id="KW-0100">Branched-chain amino acid biosynthesis</keyword>
<evidence type="ECO:0000256" key="5">
    <source>
        <dbReference type="ARBA" id="ARBA00018198"/>
    </source>
</evidence>
<feature type="binding site" evidence="14">
    <location>
        <position position="238"/>
    </location>
    <ligand>
        <name>Mn(2+)</name>
        <dbReference type="ChEBI" id="CHEBI:29035"/>
    </ligand>
</feature>
<sequence length="511" mass="55581">MKDKLIVFDTTLRDGEQSPGASMTREEKVRIAKALERMRVDVIEAGFPVASQGDFEAVQAVARSVRESTVCGLARALGADIDRAGEALAEAESARIHTFIATSPIHMKRKLRMEPDQVLEHAVKAVKRAREYTDDVEFSPEDAGRSEIEFLCRILEAVIAAGARTVNIPDTVGYNLPEQFAQLIRTLRERVSNSDKAIFSVHCHNDLGMAVANSLAAVMSGARQVECTINGLGERAGNAALEEVVMAVRTRQDSFPCDTNVDISQIVPTSRLVSGITGFSVQPNKAIVGANAFAHASGIHQDGVLKERQTYEIMSAEDVGWHANQMILGKHSGRNAFRARLRELGIELETEEELNAAFQRFKELADKKHVIYDEDLQALVTDANLAAENERFKLSWLKVVSETGETAIASVTLSVDSIERQASAPGSGPVDAAYKAIDSILQSNTELLLYSVNSITSGTDAQGEVTVRLKKNGRIANGQGADTDIVMASAKAYVNALNKILYPVERAYPQV</sequence>
<gene>
    <name evidence="14" type="primary">leuA</name>
    <name evidence="16" type="ORF">IB75_13375</name>
</gene>
<evidence type="ECO:0000256" key="1">
    <source>
        <dbReference type="ARBA" id="ARBA00000064"/>
    </source>
</evidence>
<dbReference type="UniPathway" id="UPA00048">
    <property type="reaction ID" value="UER00070"/>
</dbReference>
<feature type="binding site" evidence="14">
    <location>
        <position position="14"/>
    </location>
    <ligand>
        <name>Mn(2+)</name>
        <dbReference type="ChEBI" id="CHEBI:29035"/>
    </ligand>
</feature>
<evidence type="ECO:0000256" key="8">
    <source>
        <dbReference type="ARBA" id="ARBA00022679"/>
    </source>
</evidence>
<dbReference type="Pfam" id="PF22617">
    <property type="entry name" value="HCS_D2"/>
    <property type="match status" value="1"/>
</dbReference>
<keyword evidence="9 14" id="KW-0479">Metal-binding</keyword>
<keyword evidence="14" id="KW-0963">Cytoplasm</keyword>
<evidence type="ECO:0000256" key="14">
    <source>
        <dbReference type="HAMAP-Rule" id="MF_01025"/>
    </source>
</evidence>
<dbReference type="InterPro" id="IPR013709">
    <property type="entry name" value="2-isopropylmalate_synth_dimer"/>
</dbReference>
<keyword evidence="8 14" id="KW-0808">Transferase</keyword>
<comment type="pathway">
    <text evidence="2 14">Amino-acid biosynthesis; L-leucine biosynthesis; L-leucine from 3-methyl-2-oxobutanoate: step 1/4.</text>
</comment>
<dbReference type="InterPro" id="IPR002034">
    <property type="entry name" value="AIPM/Hcit_synth_CS"/>
</dbReference>
<feature type="region of interest" description="Regulatory domain" evidence="14">
    <location>
        <begin position="393"/>
        <end position="511"/>
    </location>
</feature>
<dbReference type="NCBIfam" id="NF002087">
    <property type="entry name" value="PRK00915.1-4"/>
    <property type="match status" value="1"/>
</dbReference>
<evidence type="ECO:0000256" key="11">
    <source>
        <dbReference type="ARBA" id="ARBA00023304"/>
    </source>
</evidence>
<dbReference type="PROSITE" id="PS00815">
    <property type="entry name" value="AIPM_HOMOCIT_SYNTH_1"/>
    <property type="match status" value="1"/>
</dbReference>
<dbReference type="Gene3D" id="3.20.20.70">
    <property type="entry name" value="Aldolase class I"/>
    <property type="match status" value="1"/>
</dbReference>
<dbReference type="PANTHER" id="PTHR10277:SF9">
    <property type="entry name" value="2-ISOPROPYLMALATE SYNTHASE 1, CHLOROPLASTIC-RELATED"/>
    <property type="match status" value="1"/>
</dbReference>
<dbReference type="SMR" id="A0A0E2Z049"/>
<evidence type="ECO:0000256" key="10">
    <source>
        <dbReference type="ARBA" id="ARBA00023211"/>
    </source>
</evidence>
<dbReference type="InterPro" id="IPR013785">
    <property type="entry name" value="Aldolase_TIM"/>
</dbReference>
<protein>
    <recommendedName>
        <fullName evidence="5 14">2-isopropylmalate synthase</fullName>
        <ecNumber evidence="4 14">2.3.3.13</ecNumber>
    </recommendedName>
    <alternativeName>
        <fullName evidence="12 14">Alpha-IPM synthase</fullName>
    </alternativeName>
    <alternativeName>
        <fullName evidence="14">Alpha-isopropylmalate synthase</fullName>
    </alternativeName>
</protein>
<dbReference type="InterPro" id="IPR050073">
    <property type="entry name" value="2-IPM_HCS-like"/>
</dbReference>
<dbReference type="Gene3D" id="1.10.238.260">
    <property type="match status" value="1"/>
</dbReference>
<dbReference type="GO" id="GO:0005829">
    <property type="term" value="C:cytosol"/>
    <property type="evidence" value="ECO:0007669"/>
    <property type="project" value="TreeGrafter"/>
</dbReference>
<comment type="subunit">
    <text evidence="14">Homodimer.</text>
</comment>
<dbReference type="HAMAP" id="MF_01025">
    <property type="entry name" value="LeuA_type1"/>
    <property type="match status" value="1"/>
</dbReference>
<evidence type="ECO:0000313" key="16">
    <source>
        <dbReference type="EMBL" id="KFI18591.1"/>
    </source>
</evidence>
<comment type="caution">
    <text evidence="16">The sequence shown here is derived from an EMBL/GenBank/DDBJ whole genome shotgun (WGS) entry which is preliminary data.</text>
</comment>
<evidence type="ECO:0000256" key="4">
    <source>
        <dbReference type="ARBA" id="ARBA00012973"/>
    </source>
</evidence>